<feature type="binding site" evidence="7 10">
    <location>
        <position position="295"/>
    </location>
    <ligand>
        <name>Mg(2+)</name>
        <dbReference type="ChEBI" id="CHEBI:18420"/>
    </ligand>
</feature>
<dbReference type="SUPFAM" id="SSF56235">
    <property type="entry name" value="N-terminal nucleophile aminohydrolases (Ntn hydrolases)"/>
    <property type="match status" value="1"/>
</dbReference>
<keyword evidence="5 7" id="KW-0658">Purine biosynthesis</keyword>
<feature type="domain" description="Glutamine amidotransferase type-2" evidence="12">
    <location>
        <begin position="2"/>
        <end position="229"/>
    </location>
</feature>
<dbReference type="NCBIfam" id="TIGR01134">
    <property type="entry name" value="purF"/>
    <property type="match status" value="1"/>
</dbReference>
<dbReference type="UniPathway" id="UPA00074">
    <property type="reaction ID" value="UER00124"/>
</dbReference>
<protein>
    <recommendedName>
        <fullName evidence="7">Amidophosphoribosyltransferase</fullName>
        <shortName evidence="7">ATase</shortName>
        <ecNumber evidence="7">2.4.2.14</ecNumber>
    </recommendedName>
    <alternativeName>
        <fullName evidence="7">Glutamine phosphoribosylpyrophosphate amidotransferase</fullName>
        <shortName evidence="7">GPATase</shortName>
    </alternativeName>
</protein>
<dbReference type="InterPro" id="IPR029055">
    <property type="entry name" value="Ntn_hydrolases_N"/>
</dbReference>
<dbReference type="GO" id="GO:0006189">
    <property type="term" value="P:'de novo' IMP biosynthetic process"/>
    <property type="evidence" value="ECO:0007669"/>
    <property type="project" value="UniProtKB-UniRule"/>
</dbReference>
<feature type="binding site" evidence="7 11">
    <location>
        <position position="245"/>
    </location>
    <ligand>
        <name>[4Fe-4S] cluster</name>
        <dbReference type="ChEBI" id="CHEBI:49883"/>
    </ligand>
</feature>
<evidence type="ECO:0000256" key="11">
    <source>
        <dbReference type="PIRSR" id="PIRSR000485-3"/>
    </source>
</evidence>
<feature type="binding site" evidence="7 10">
    <location>
        <position position="358"/>
    </location>
    <ligand>
        <name>Mg(2+)</name>
        <dbReference type="ChEBI" id="CHEBI:18420"/>
    </ligand>
</feature>
<dbReference type="Pfam" id="PF00156">
    <property type="entry name" value="Pribosyltran"/>
    <property type="match status" value="1"/>
</dbReference>
<dbReference type="STRING" id="1703770.AMJ39_01845"/>
<comment type="caution">
    <text evidence="13">The sequence shown here is derived from an EMBL/GenBank/DDBJ whole genome shotgun (WGS) entry which is preliminary data.</text>
</comment>
<keyword evidence="7 11" id="KW-0408">Iron</keyword>
<organism evidence="13 14">
    <name type="scientific">candidate division TA06 bacterium DG_24</name>
    <dbReference type="NCBI Taxonomy" id="1703770"/>
    <lineage>
        <taxon>Bacteria</taxon>
        <taxon>Bacteria division TA06</taxon>
    </lineage>
</organism>
<dbReference type="CDD" id="cd00715">
    <property type="entry name" value="GPATase_N"/>
    <property type="match status" value="1"/>
</dbReference>
<comment type="pathway">
    <text evidence="1 7 8">Purine metabolism; IMP biosynthesis via de novo pathway; N(1)-(5-phospho-D-ribosyl)glycinamide from 5-phospho-alpha-D-ribose 1-diphosphate: step 1/2.</text>
</comment>
<dbReference type="GO" id="GO:0004044">
    <property type="term" value="F:amidophosphoribosyltransferase activity"/>
    <property type="evidence" value="ECO:0007669"/>
    <property type="project" value="UniProtKB-UniRule"/>
</dbReference>
<dbReference type="InterPro" id="IPR029057">
    <property type="entry name" value="PRTase-like"/>
</dbReference>
<evidence type="ECO:0000256" key="3">
    <source>
        <dbReference type="ARBA" id="ARBA00022676"/>
    </source>
</evidence>
<evidence type="ECO:0000256" key="7">
    <source>
        <dbReference type="HAMAP-Rule" id="MF_01931"/>
    </source>
</evidence>
<keyword evidence="7" id="KW-0004">4Fe-4S</keyword>
<evidence type="ECO:0000256" key="5">
    <source>
        <dbReference type="ARBA" id="ARBA00022755"/>
    </source>
</evidence>
<evidence type="ECO:0000256" key="9">
    <source>
        <dbReference type="PIRSR" id="PIRSR000485-1"/>
    </source>
</evidence>
<dbReference type="PIRSF" id="PIRSF000485">
    <property type="entry name" value="Amd_phspho_trans"/>
    <property type="match status" value="1"/>
</dbReference>
<dbReference type="Gene3D" id="3.40.50.2020">
    <property type="match status" value="1"/>
</dbReference>
<dbReference type="GO" id="GO:0000287">
    <property type="term" value="F:magnesium ion binding"/>
    <property type="evidence" value="ECO:0007669"/>
    <property type="project" value="UniProtKB-UniRule"/>
</dbReference>
<proteinExistence type="inferred from homology"/>
<dbReference type="GO" id="GO:0051539">
    <property type="term" value="F:4 iron, 4 sulfur cluster binding"/>
    <property type="evidence" value="ECO:0007669"/>
    <property type="project" value="UniProtKB-KW"/>
</dbReference>
<dbReference type="SUPFAM" id="SSF53271">
    <property type="entry name" value="PRTase-like"/>
    <property type="match status" value="1"/>
</dbReference>
<comment type="similarity">
    <text evidence="2 7 8">In the C-terminal section; belongs to the purine/pyrimidine phosphoribosyltransferase family.</text>
</comment>
<feature type="binding site" evidence="7 11">
    <location>
        <position position="394"/>
    </location>
    <ligand>
        <name>[4Fe-4S] cluster</name>
        <dbReference type="ChEBI" id="CHEBI:49883"/>
    </ligand>
</feature>
<comment type="cofactor">
    <cofactor evidence="7 10">
        <name>Mg(2+)</name>
        <dbReference type="ChEBI" id="CHEBI:18420"/>
    </cofactor>
    <text evidence="7 10">Binds 1 Mg(2+) ion per subunit.</text>
</comment>
<dbReference type="InterPro" id="IPR035584">
    <property type="entry name" value="PurF_N"/>
</dbReference>
<evidence type="ECO:0000256" key="1">
    <source>
        <dbReference type="ARBA" id="ARBA00005209"/>
    </source>
</evidence>
<dbReference type="EC" id="2.4.2.14" evidence="7"/>
<reference evidence="13 14" key="1">
    <citation type="journal article" date="2015" name="Microbiome">
        <title>Genomic resolution of linkages in carbon, nitrogen, and sulfur cycling among widespread estuary sediment bacteria.</title>
        <authorList>
            <person name="Baker B.J."/>
            <person name="Lazar C.S."/>
            <person name="Teske A.P."/>
            <person name="Dick G.J."/>
        </authorList>
    </citation>
    <scope>NUCLEOTIDE SEQUENCE [LARGE SCALE GENOMIC DNA]</scope>
    <source>
        <strain evidence="13">DG_24</strain>
    </source>
</reference>
<dbReference type="InterPro" id="IPR005854">
    <property type="entry name" value="PurF"/>
</dbReference>
<dbReference type="Proteomes" id="UP000052008">
    <property type="component" value="Unassembled WGS sequence"/>
</dbReference>
<dbReference type="Pfam" id="PF13522">
    <property type="entry name" value="GATase_6"/>
    <property type="match status" value="1"/>
</dbReference>
<keyword evidence="7 10" id="KW-0479">Metal-binding</keyword>
<evidence type="ECO:0000256" key="2">
    <source>
        <dbReference type="ARBA" id="ARBA00010138"/>
    </source>
</evidence>
<dbReference type="PATRIC" id="fig|1703770.3.peg.411"/>
<feature type="binding site" evidence="7 11">
    <location>
        <position position="448"/>
    </location>
    <ligand>
        <name>[4Fe-4S] cluster</name>
        <dbReference type="ChEBI" id="CHEBI:49883"/>
    </ligand>
</feature>
<gene>
    <name evidence="7" type="primary">purF</name>
    <name evidence="13" type="ORF">AMJ39_01845</name>
</gene>
<keyword evidence="4 7" id="KW-0808">Transferase</keyword>
<dbReference type="HAMAP" id="MF_01931">
    <property type="entry name" value="PurF"/>
    <property type="match status" value="1"/>
</dbReference>
<dbReference type="CDD" id="cd06223">
    <property type="entry name" value="PRTases_typeI"/>
    <property type="match status" value="1"/>
</dbReference>
<evidence type="ECO:0000259" key="12">
    <source>
        <dbReference type="PROSITE" id="PS51278"/>
    </source>
</evidence>
<dbReference type="EMBL" id="LIZS01000006">
    <property type="protein sequence ID" value="KPJ54164.1"/>
    <property type="molecule type" value="Genomic_DNA"/>
</dbReference>
<evidence type="ECO:0000313" key="14">
    <source>
        <dbReference type="Proteomes" id="UP000052008"/>
    </source>
</evidence>
<comment type="catalytic activity">
    <reaction evidence="7 8">
        <text>5-phospho-beta-D-ribosylamine + L-glutamate + diphosphate = 5-phospho-alpha-D-ribose 1-diphosphate + L-glutamine + H2O</text>
        <dbReference type="Rhea" id="RHEA:14905"/>
        <dbReference type="ChEBI" id="CHEBI:15377"/>
        <dbReference type="ChEBI" id="CHEBI:29985"/>
        <dbReference type="ChEBI" id="CHEBI:33019"/>
        <dbReference type="ChEBI" id="CHEBI:58017"/>
        <dbReference type="ChEBI" id="CHEBI:58359"/>
        <dbReference type="ChEBI" id="CHEBI:58681"/>
        <dbReference type="EC" id="2.4.2.14"/>
    </reaction>
</comment>
<keyword evidence="3 7" id="KW-0328">Glycosyltransferase</keyword>
<sequence>MCGILGIVDGEDVVRQLYAGLMTLQHRGQDAAGIMAYDGRFNLKKGNGLVRDVFNAKNLARLRGPTGLGHVRYPTVGGGGADDAQPFYVNAPFGISLIHNGNLTNYSALKDELYRRDFRHLDSTCDAEVILNVLADELSREQLRHFSPQSAFRAVRRVSVRIEGAYSVLAIVGSKGMLAFRDPLGIKPAIFGRNEDGWAFASESVALDVLGYEVQRDVRPGEAIFVDPEGSFHSEQLFPPRPRHCIFEWVYFARPDSVIDGLSVYETRLRLGQELANVCREQGISADVVIPVPDTARAAALSLAAALGVTFREGLIKNRYIGRTFIMPGDRLRRASVRHKLNPIKSEIAGKRVLLVDDSIVRGNTSREIVSMVREAGAKEVYFGSYSPALRYPCVYGIDMSTRGEFIARDKSTDQIEQMIGADRLIYQTIRGLESGVAGGEERLGTFCMACFDGHYPTEISKKVFATIEQERNLAHTRLASAPDGEEQDF</sequence>
<dbReference type="GO" id="GO:0009113">
    <property type="term" value="P:purine nucleobase biosynthetic process"/>
    <property type="evidence" value="ECO:0007669"/>
    <property type="project" value="UniProtKB-UniRule"/>
</dbReference>
<keyword evidence="7 11" id="KW-0411">Iron-sulfur</keyword>
<keyword evidence="7 10" id="KW-0460">Magnesium</keyword>
<dbReference type="PANTHER" id="PTHR11907">
    <property type="entry name" value="AMIDOPHOSPHORIBOSYLTRANSFERASE"/>
    <property type="match status" value="1"/>
</dbReference>
<evidence type="ECO:0000256" key="8">
    <source>
        <dbReference type="PIRNR" id="PIRNR000485"/>
    </source>
</evidence>
<dbReference type="AlphaFoldDB" id="A0A0S7WVI7"/>
<keyword evidence="6 7" id="KW-0315">Glutamine amidotransferase</keyword>
<evidence type="ECO:0000256" key="10">
    <source>
        <dbReference type="PIRSR" id="PIRSR000485-2"/>
    </source>
</evidence>
<dbReference type="InterPro" id="IPR017932">
    <property type="entry name" value="GATase_2_dom"/>
</dbReference>
<evidence type="ECO:0000256" key="6">
    <source>
        <dbReference type="ARBA" id="ARBA00022962"/>
    </source>
</evidence>
<dbReference type="Gene3D" id="3.60.20.10">
    <property type="entry name" value="Glutamine Phosphoribosylpyrophosphate, subunit 1, domain 1"/>
    <property type="match status" value="1"/>
</dbReference>
<feature type="binding site" evidence="7 10">
    <location>
        <position position="357"/>
    </location>
    <ligand>
        <name>Mg(2+)</name>
        <dbReference type="ChEBI" id="CHEBI:18420"/>
    </ligand>
</feature>
<accession>A0A0S7WVI7</accession>
<comment type="function">
    <text evidence="7">Catalyzes the formation of phosphoribosylamine from phosphoribosylpyrophosphate (PRPP) and glutamine.</text>
</comment>
<evidence type="ECO:0000256" key="4">
    <source>
        <dbReference type="ARBA" id="ARBA00022679"/>
    </source>
</evidence>
<name>A0A0S7WVI7_UNCT6</name>
<dbReference type="InterPro" id="IPR000836">
    <property type="entry name" value="PRTase_dom"/>
</dbReference>
<comment type="cofactor">
    <cofactor evidence="7 11">
        <name>[4Fe-4S] cluster</name>
        <dbReference type="ChEBI" id="CHEBI:49883"/>
    </cofactor>
    <text evidence="7 11">Binds 1 [4Fe-4S] cluster per subunit.</text>
</comment>
<dbReference type="PROSITE" id="PS51278">
    <property type="entry name" value="GATASE_TYPE_2"/>
    <property type="match status" value="1"/>
</dbReference>
<feature type="active site" description="Nucleophile" evidence="7 9">
    <location>
        <position position="2"/>
    </location>
</feature>
<feature type="binding site" evidence="7 11">
    <location>
        <position position="451"/>
    </location>
    <ligand>
        <name>[4Fe-4S] cluster</name>
        <dbReference type="ChEBI" id="CHEBI:49883"/>
    </ligand>
</feature>
<evidence type="ECO:0000313" key="13">
    <source>
        <dbReference type="EMBL" id="KPJ54164.1"/>
    </source>
</evidence>